<dbReference type="PROSITE" id="PS50005">
    <property type="entry name" value="TPR"/>
    <property type="match status" value="3"/>
</dbReference>
<gene>
    <name evidence="4" type="primary">pilW</name>
    <name evidence="4" type="ORF">LA374_02955</name>
</gene>
<evidence type="ECO:0000313" key="4">
    <source>
        <dbReference type="EMBL" id="MBZ6065171.1"/>
    </source>
</evidence>
<protein>
    <submittedName>
        <fullName evidence="4">Type IV pilus biogenesis/stability protein PilW</fullName>
    </submittedName>
</protein>
<comment type="caution">
    <text evidence="4">The sequence shown here is derived from an EMBL/GenBank/DDBJ whole genome shotgun (WGS) entry which is preliminary data.</text>
</comment>
<evidence type="ECO:0000256" key="1">
    <source>
        <dbReference type="ARBA" id="ARBA00022737"/>
    </source>
</evidence>
<dbReference type="EMBL" id="JAIRBT010000003">
    <property type="protein sequence ID" value="MBZ6065171.1"/>
    <property type="molecule type" value="Genomic_DNA"/>
</dbReference>
<dbReference type="Pfam" id="PF14559">
    <property type="entry name" value="TPR_19"/>
    <property type="match status" value="2"/>
</dbReference>
<dbReference type="InterPro" id="IPR052628">
    <property type="entry name" value="CFAP70"/>
</dbReference>
<sequence length="259" mass="29269">MDSRILLMGAVLVALPACVTETSYVGQTGTQHEVMGPDYKAAAKTRLDLGLQYLRKGNPEQAKFNLDRALQYDENNPEVYLGYAYFYQSVKDYTAAERSYRKVLELDPHAADAMNNYGAFLCARQRYDEADQMFNRTVVEPGYAKIADTYENAAICATQSGKNEKASEYYRLALGYNPRKPSLLLDLADISLTHNKPDDAQAYLTRYGEVAVESPASLWLRLRLAQSLDRPAQLHQYGSQLVEQFPNSQQAKRYLANDY</sequence>
<organism evidence="4 5">
    <name type="scientific">Aeromonas schubertii</name>
    <dbReference type="NCBI Taxonomy" id="652"/>
    <lineage>
        <taxon>Bacteria</taxon>
        <taxon>Pseudomonadati</taxon>
        <taxon>Pseudomonadota</taxon>
        <taxon>Gammaproteobacteria</taxon>
        <taxon>Aeromonadales</taxon>
        <taxon>Aeromonadaceae</taxon>
        <taxon>Aeromonas</taxon>
    </lineage>
</organism>
<dbReference type="PANTHER" id="PTHR44314:SF1">
    <property type="entry name" value="CILIA- AND FLAGELLA-ASSOCIATED PROTEIN 70"/>
    <property type="match status" value="1"/>
</dbReference>
<dbReference type="PANTHER" id="PTHR44314">
    <property type="entry name" value="CILIA- AND FLAGELLA-ASSOCIATED PROTEIN 70"/>
    <property type="match status" value="1"/>
</dbReference>
<accession>A0ABS7V713</accession>
<dbReference type="RefSeq" id="WP_050664640.1">
    <property type="nucleotide sequence ID" value="NZ_CDDB01000001.1"/>
</dbReference>
<dbReference type="InterPro" id="IPR013360">
    <property type="entry name" value="Pilus_4_PilW"/>
</dbReference>
<dbReference type="InterPro" id="IPR011990">
    <property type="entry name" value="TPR-like_helical_dom_sf"/>
</dbReference>
<dbReference type="Gene3D" id="1.25.40.10">
    <property type="entry name" value="Tetratricopeptide repeat domain"/>
    <property type="match status" value="1"/>
</dbReference>
<dbReference type="InterPro" id="IPR019734">
    <property type="entry name" value="TPR_rpt"/>
</dbReference>
<evidence type="ECO:0000256" key="3">
    <source>
        <dbReference type="PROSITE-ProRule" id="PRU00339"/>
    </source>
</evidence>
<proteinExistence type="predicted"/>
<feature type="repeat" description="TPR" evidence="3">
    <location>
        <begin position="147"/>
        <end position="180"/>
    </location>
</feature>
<feature type="repeat" description="TPR" evidence="3">
    <location>
        <begin position="77"/>
        <end position="110"/>
    </location>
</feature>
<dbReference type="Pfam" id="PF13181">
    <property type="entry name" value="TPR_8"/>
    <property type="match status" value="1"/>
</dbReference>
<dbReference type="SMART" id="SM00028">
    <property type="entry name" value="TPR"/>
    <property type="match status" value="3"/>
</dbReference>
<evidence type="ECO:0000313" key="5">
    <source>
        <dbReference type="Proteomes" id="UP000774958"/>
    </source>
</evidence>
<dbReference type="SUPFAM" id="SSF48452">
    <property type="entry name" value="TPR-like"/>
    <property type="match status" value="1"/>
</dbReference>
<dbReference type="NCBIfam" id="TIGR02521">
    <property type="entry name" value="type_IV_pilW"/>
    <property type="match status" value="1"/>
</dbReference>
<dbReference type="Proteomes" id="UP000774958">
    <property type="component" value="Unassembled WGS sequence"/>
</dbReference>
<feature type="repeat" description="TPR" evidence="3">
    <location>
        <begin position="43"/>
        <end position="76"/>
    </location>
</feature>
<reference evidence="4 5" key="1">
    <citation type="submission" date="2021-09" db="EMBL/GenBank/DDBJ databases">
        <title>Aeromonas schubertii isolated from Asian sea bass.</title>
        <authorList>
            <person name="Pinpimai K."/>
        </authorList>
    </citation>
    <scope>NUCLEOTIDE SEQUENCE [LARGE SCALE GENOMIC DNA]</scope>
    <source>
        <strain evidence="4 5">CHULA2021a</strain>
    </source>
</reference>
<name>A0ABS7V713_9GAMM</name>
<evidence type="ECO:0000256" key="2">
    <source>
        <dbReference type="ARBA" id="ARBA00022803"/>
    </source>
</evidence>
<keyword evidence="2 3" id="KW-0802">TPR repeat</keyword>
<keyword evidence="1" id="KW-0677">Repeat</keyword>
<keyword evidence="5" id="KW-1185">Reference proteome</keyword>